<keyword evidence="2" id="KW-1185">Reference proteome</keyword>
<gene>
    <name evidence="1" type="ORF">BJ138DRAFT_1002980</name>
</gene>
<dbReference type="Proteomes" id="UP000790377">
    <property type="component" value="Unassembled WGS sequence"/>
</dbReference>
<dbReference type="EMBL" id="MU267637">
    <property type="protein sequence ID" value="KAH7913117.1"/>
    <property type="molecule type" value="Genomic_DNA"/>
</dbReference>
<protein>
    <submittedName>
        <fullName evidence="1">Uncharacterized protein</fullName>
    </submittedName>
</protein>
<reference evidence="1" key="1">
    <citation type="journal article" date="2021" name="New Phytol.">
        <title>Evolutionary innovations through gain and loss of genes in the ectomycorrhizal Boletales.</title>
        <authorList>
            <person name="Wu G."/>
            <person name="Miyauchi S."/>
            <person name="Morin E."/>
            <person name="Kuo A."/>
            <person name="Drula E."/>
            <person name="Varga T."/>
            <person name="Kohler A."/>
            <person name="Feng B."/>
            <person name="Cao Y."/>
            <person name="Lipzen A."/>
            <person name="Daum C."/>
            <person name="Hundley H."/>
            <person name="Pangilinan J."/>
            <person name="Johnson J."/>
            <person name="Barry K."/>
            <person name="LaButti K."/>
            <person name="Ng V."/>
            <person name="Ahrendt S."/>
            <person name="Min B."/>
            <person name="Choi I.G."/>
            <person name="Park H."/>
            <person name="Plett J.M."/>
            <person name="Magnuson J."/>
            <person name="Spatafora J.W."/>
            <person name="Nagy L.G."/>
            <person name="Henrissat B."/>
            <person name="Grigoriev I.V."/>
            <person name="Yang Z.L."/>
            <person name="Xu J."/>
            <person name="Martin F.M."/>
        </authorList>
    </citation>
    <scope>NUCLEOTIDE SEQUENCE</scope>
    <source>
        <strain evidence="1">ATCC 28755</strain>
    </source>
</reference>
<comment type="caution">
    <text evidence="1">The sequence shown here is derived from an EMBL/GenBank/DDBJ whole genome shotgun (WGS) entry which is preliminary data.</text>
</comment>
<sequence>MATLPRANKPVPSSSSIFFADPRPQSEIQFDAGINSSAAWTEHLERGSLSDSAELEADVRDPLEQDGQPARALYDFDGKVEFRELIVKAGDDLEVLKEDVGDGWSLVSTIIESGEKEIGLLPRTHYTFTSEFALELDVGGQHNKEISNTSITPRASPTSKPDALPIVPQTTGEWRNVLPSFRQSLLGGKSLNRFSTFVTSGAEEWVLKGCDEPVSDAGPSHSRMSTEDSIAEDNRLNRLGLGEADRHFVNSGPAWQTKVPQFKVLVHSPSKRTSALSGAYTVYSVTSVFPSAAETEDDDLDHPISPTSITVQRRFSHFVTLHTTLLKRLPGIALPPLPEKQYTGRFSADFVEARRGDLERYIGRVVRHPIARYAEVVTSFLGCESDSEWTRLIPQHISTVAAGPAFFAHVLHPDFNVDVDEAAAAVDRFHNHTRGVGKAVQALRNVFGRIREVRLEMSKAERLLSYSLLSMITSKSLPSSQSTGISEEEEESSTQTNGLINEEGAWCWREGCEDCLRLTKATQKTSEALQNVADLYDDHARRTQYATHEALKDVAHPYPSYEGIVETHQSTLSRYQTAMREGKVRYLDKSINTCRSELNEEVASRCETVLNTTMAEMDTYHTQKVEDFSAITKEHLDGEIVFYEQVLGRLRAARRVFDSPQYAELSRTPRQSSRYERDLENPNISSKPLPQPCPHVYDSAPMRPVSVAIQGGMGVLLGSSSSFTGRTSVFGKLW</sequence>
<organism evidence="1 2">
    <name type="scientific">Hygrophoropsis aurantiaca</name>
    <dbReference type="NCBI Taxonomy" id="72124"/>
    <lineage>
        <taxon>Eukaryota</taxon>
        <taxon>Fungi</taxon>
        <taxon>Dikarya</taxon>
        <taxon>Basidiomycota</taxon>
        <taxon>Agaricomycotina</taxon>
        <taxon>Agaricomycetes</taxon>
        <taxon>Agaricomycetidae</taxon>
        <taxon>Boletales</taxon>
        <taxon>Coniophorineae</taxon>
        <taxon>Hygrophoropsidaceae</taxon>
        <taxon>Hygrophoropsis</taxon>
    </lineage>
</organism>
<evidence type="ECO:0000313" key="2">
    <source>
        <dbReference type="Proteomes" id="UP000790377"/>
    </source>
</evidence>
<evidence type="ECO:0000313" key="1">
    <source>
        <dbReference type="EMBL" id="KAH7913117.1"/>
    </source>
</evidence>
<name>A0ACB8AIN9_9AGAM</name>
<proteinExistence type="predicted"/>
<accession>A0ACB8AIN9</accession>